<dbReference type="InterPro" id="IPR001610">
    <property type="entry name" value="PAC"/>
</dbReference>
<dbReference type="GO" id="GO:0009881">
    <property type="term" value="F:photoreceptor activity"/>
    <property type="evidence" value="ECO:0007669"/>
    <property type="project" value="UniProtKB-KW"/>
</dbReference>
<feature type="compositionally biased region" description="Low complexity" evidence="7">
    <location>
        <begin position="103"/>
        <end position="137"/>
    </location>
</feature>
<dbReference type="PANTHER" id="PTHR47429">
    <property type="entry name" value="PROTEIN TWIN LOV 1"/>
    <property type="match status" value="1"/>
</dbReference>
<dbReference type="GO" id="GO:0009637">
    <property type="term" value="P:response to blue light"/>
    <property type="evidence" value="ECO:0007669"/>
    <property type="project" value="UniProtKB-ARBA"/>
</dbReference>
<dbReference type="Pfam" id="PF13426">
    <property type="entry name" value="PAS_9"/>
    <property type="match status" value="1"/>
</dbReference>
<evidence type="ECO:0000256" key="5">
    <source>
        <dbReference type="ARBA" id="ARBA00022991"/>
    </source>
</evidence>
<dbReference type="EMBL" id="KU699202">
    <property type="protein sequence ID" value="AML77207.1"/>
    <property type="molecule type" value="mRNA"/>
</dbReference>
<evidence type="ECO:0000256" key="1">
    <source>
        <dbReference type="ARBA" id="ARBA00022543"/>
    </source>
</evidence>
<evidence type="ECO:0000256" key="3">
    <source>
        <dbReference type="ARBA" id="ARBA00022630"/>
    </source>
</evidence>
<dbReference type="NCBIfam" id="TIGR00229">
    <property type="entry name" value="sensory_box"/>
    <property type="match status" value="1"/>
</dbReference>
<dbReference type="PANTHER" id="PTHR47429:SF8">
    <property type="entry name" value="PHOTOTROPIN-1-LIKE"/>
    <property type="match status" value="1"/>
</dbReference>
<keyword evidence="1" id="KW-0600">Photoreceptor protein</keyword>
<dbReference type="AlphaFoldDB" id="A0A126WXL2"/>
<evidence type="ECO:0000256" key="2">
    <source>
        <dbReference type="ARBA" id="ARBA00022606"/>
    </source>
</evidence>
<dbReference type="PROSITE" id="PS50112">
    <property type="entry name" value="PAS"/>
    <property type="match status" value="1"/>
</dbReference>
<feature type="region of interest" description="Disordered" evidence="7">
    <location>
        <begin position="1"/>
        <end position="47"/>
    </location>
</feature>
<dbReference type="CDD" id="cd00130">
    <property type="entry name" value="PAS"/>
    <property type="match status" value="1"/>
</dbReference>
<dbReference type="Gene3D" id="3.30.450.20">
    <property type="entry name" value="PAS domain"/>
    <property type="match status" value="1"/>
</dbReference>
<keyword evidence="6" id="KW-0675">Receptor</keyword>
<reference evidence="9" key="1">
    <citation type="journal article" date="2016" name="Proc. Natl. Acad. Sci. U.S.A.">
        <title>Functional and topological diversity of LOV domain photoreceptors.</title>
        <authorList>
            <person name="Glantz S.T."/>
            <person name="Carpenter E.J."/>
            <person name="Melkonian M."/>
            <person name="Gardner K.H."/>
            <person name="Boyden E.S."/>
            <person name="Wong G.K."/>
            <person name="Chow B.Y."/>
        </authorList>
    </citation>
    <scope>NUCLEOTIDE SEQUENCE</scope>
    <source>
        <strain evidence="9">GOWD_2019192</strain>
    </source>
</reference>
<dbReference type="SUPFAM" id="SSF55785">
    <property type="entry name" value="PYP-like sensor domain (PAS domain)"/>
    <property type="match status" value="1"/>
</dbReference>
<evidence type="ECO:0000256" key="6">
    <source>
        <dbReference type="ARBA" id="ARBA00023170"/>
    </source>
</evidence>
<evidence type="ECO:0000256" key="4">
    <source>
        <dbReference type="ARBA" id="ARBA00022643"/>
    </source>
</evidence>
<evidence type="ECO:0000256" key="7">
    <source>
        <dbReference type="SAM" id="MobiDB-lite"/>
    </source>
</evidence>
<accession>A0A126WXL2</accession>
<evidence type="ECO:0000259" key="8">
    <source>
        <dbReference type="PROSITE" id="PS50112"/>
    </source>
</evidence>
<sequence>MILELNPDEKDVFSGGQQQQDLHNSPTVEKVMKWERSPEREELPEAVKAEKAAEWGLVLKSDSVTGKICGVRTRKLSGDRSSSSTGSGSRRRSSGNWTSEPGTSSTRTSMCTSTTSMCTSITSMRTSETSARASEASDTGSTNISSMMRSLLPLLSHELKDVLSKFEHAFVVSDATWQEFPIIYASAGFFSLSGYSPQEVIGQNCRFLQGPGTDKKEVAKIRESIAAGKSFCGCILNYKKDGSRFWNLLSMTPIKSSDGGQVLKYIGMQVEVSKYTKGKREKMMRPNGLSESLIQYDSRLQNKAMESVTELAAVFQKQRHPTIVQIESQLSNVVEGMTMGDEAPRKTRHTSRFFSLLRFFRRSSSHEKEHMDTREIVMKAHGLHYKVKRSNEICHQCLCHHSQTI</sequence>
<feature type="compositionally biased region" description="Low complexity" evidence="7">
    <location>
        <begin position="79"/>
        <end position="88"/>
    </location>
</feature>
<dbReference type="SMART" id="SM00086">
    <property type="entry name" value="PAC"/>
    <property type="match status" value="1"/>
</dbReference>
<keyword evidence="3" id="KW-0285">Flavoprotein</keyword>
<proteinExistence type="evidence at transcript level"/>
<dbReference type="GO" id="GO:0005634">
    <property type="term" value="C:nucleus"/>
    <property type="evidence" value="ECO:0007669"/>
    <property type="project" value="TreeGrafter"/>
</dbReference>
<dbReference type="InterPro" id="IPR000014">
    <property type="entry name" value="PAS"/>
</dbReference>
<keyword evidence="5" id="KW-0157">Chromophore</keyword>
<dbReference type="FunFam" id="3.30.450.20:FF:000036">
    <property type="entry name" value="Putative LOV domain-containing protein"/>
    <property type="match status" value="1"/>
</dbReference>
<keyword evidence="4" id="KW-0288">FMN</keyword>
<feature type="domain" description="PAS" evidence="8">
    <location>
        <begin position="155"/>
        <end position="204"/>
    </location>
</feature>
<feature type="compositionally biased region" description="Basic and acidic residues" evidence="7">
    <location>
        <begin position="30"/>
        <end position="47"/>
    </location>
</feature>
<feature type="compositionally biased region" description="Polar residues" evidence="7">
    <location>
        <begin position="15"/>
        <end position="27"/>
    </location>
</feature>
<evidence type="ECO:0000313" key="9">
    <source>
        <dbReference type="EMBL" id="AML77207.1"/>
    </source>
</evidence>
<organism evidence="9">
    <name type="scientific">Sphagnum lescurii</name>
    <dbReference type="NCBI Taxonomy" id="128211"/>
    <lineage>
        <taxon>Eukaryota</taxon>
        <taxon>Viridiplantae</taxon>
        <taxon>Streptophyta</taxon>
        <taxon>Embryophyta</taxon>
        <taxon>Bryophyta</taxon>
        <taxon>Sphagnophytina</taxon>
        <taxon>Sphagnopsida</taxon>
        <taxon>Sphagnales</taxon>
        <taxon>Sphagnaceae</taxon>
        <taxon>Sphagnum</taxon>
    </lineage>
</organism>
<feature type="region of interest" description="Disordered" evidence="7">
    <location>
        <begin position="75"/>
        <end position="142"/>
    </location>
</feature>
<protein>
    <submittedName>
        <fullName evidence="9">Putative LOV domain-containing protein</fullName>
    </submittedName>
</protein>
<name>A0A126WXL2_9BRYO</name>
<dbReference type="InterPro" id="IPR035965">
    <property type="entry name" value="PAS-like_dom_sf"/>
</dbReference>
<keyword evidence="2" id="KW-0716">Sensory transduction</keyword>